<sequence>MDMNLFTIRRYTIEVTLLKACFSAVRDKVIPIVHRKSSDLNKSIFIWI</sequence>
<dbReference type="STRING" id="997884.HMPREF1068_01912"/>
<evidence type="ECO:0000313" key="2">
    <source>
        <dbReference type="Proteomes" id="UP000003089"/>
    </source>
</evidence>
<organism evidence="1 2">
    <name type="scientific">Bacteroides nordii CL02T12C05</name>
    <dbReference type="NCBI Taxonomy" id="997884"/>
    <lineage>
        <taxon>Bacteria</taxon>
        <taxon>Pseudomonadati</taxon>
        <taxon>Bacteroidota</taxon>
        <taxon>Bacteroidia</taxon>
        <taxon>Bacteroidales</taxon>
        <taxon>Bacteroidaceae</taxon>
        <taxon>Bacteroides</taxon>
    </lineage>
</organism>
<evidence type="ECO:0000313" key="1">
    <source>
        <dbReference type="EMBL" id="EIY52365.1"/>
    </source>
</evidence>
<comment type="caution">
    <text evidence="1">The sequence shown here is derived from an EMBL/GenBank/DDBJ whole genome shotgun (WGS) entry which is preliminary data.</text>
</comment>
<name>I8XNA5_9BACE</name>
<accession>I8XNA5</accession>
<dbReference type="AlphaFoldDB" id="I8XNA5"/>
<protein>
    <submittedName>
        <fullName evidence="1">Uncharacterized protein</fullName>
    </submittedName>
</protein>
<gene>
    <name evidence="1" type="ORF">HMPREF1068_01912</name>
</gene>
<dbReference type="EMBL" id="AGXS01000015">
    <property type="protein sequence ID" value="EIY52365.1"/>
    <property type="molecule type" value="Genomic_DNA"/>
</dbReference>
<dbReference type="HOGENOM" id="CLU_3149573_0_0_10"/>
<reference evidence="1 2" key="1">
    <citation type="submission" date="2012-02" db="EMBL/GenBank/DDBJ databases">
        <title>The Genome Sequence of Bacteroides nordii CL02T12C05.</title>
        <authorList>
            <consortium name="The Broad Institute Genome Sequencing Platform"/>
            <person name="Earl A."/>
            <person name="Ward D."/>
            <person name="Feldgarden M."/>
            <person name="Gevers D."/>
            <person name="Zitomersky N.L."/>
            <person name="Coyne M.J."/>
            <person name="Comstock L.E."/>
            <person name="Young S.K."/>
            <person name="Zeng Q."/>
            <person name="Gargeya S."/>
            <person name="Fitzgerald M."/>
            <person name="Haas B."/>
            <person name="Abouelleil A."/>
            <person name="Alvarado L."/>
            <person name="Arachchi H.M."/>
            <person name="Berlin A."/>
            <person name="Chapman S.B."/>
            <person name="Gearin G."/>
            <person name="Goldberg J."/>
            <person name="Griggs A."/>
            <person name="Gujja S."/>
            <person name="Hansen M."/>
            <person name="Heiman D."/>
            <person name="Howarth C."/>
            <person name="Larimer J."/>
            <person name="Lui A."/>
            <person name="MacDonald P.J.P."/>
            <person name="McCowen C."/>
            <person name="Montmayeur A."/>
            <person name="Murphy C."/>
            <person name="Neiman D."/>
            <person name="Pearson M."/>
            <person name="Priest M."/>
            <person name="Roberts A."/>
            <person name="Saif S."/>
            <person name="Shea T."/>
            <person name="Sisk P."/>
            <person name="Stolte C."/>
            <person name="Sykes S."/>
            <person name="Wortman J."/>
            <person name="Nusbaum C."/>
            <person name="Birren B."/>
        </authorList>
    </citation>
    <scope>NUCLEOTIDE SEQUENCE [LARGE SCALE GENOMIC DNA]</scope>
    <source>
        <strain evidence="1 2">CL02T12C05</strain>
    </source>
</reference>
<dbReference type="Proteomes" id="UP000003089">
    <property type="component" value="Unassembled WGS sequence"/>
</dbReference>
<proteinExistence type="predicted"/>
<keyword evidence="2" id="KW-1185">Reference proteome</keyword>